<gene>
    <name evidence="2" type="ORF">S7711_07960</name>
</gene>
<sequence>MATQSSDNVEVLVHITAPSRAADDVAYRRLAQAYLAFEPAQTVDLPVDQDSDRSRNVAATGLVRKTPRSSQPNKDTALVQSPQSSGLDLSFRSVLDNRQSPRIPAQRCTAAQGVQQTQDSCESSQSSWVAPPSQISDSYPMPDSRLLFVSPTRTLQQYLIRTGSTLQSCTASSPKARPDPGEDAPPSRNRSHVPSSVPAPSPDDEHHIRIPGNTKGPRPVIPVTPQVIMSTKRDIQTKAMEDDNLNDVTHISSSLVSQPSTTSSSRADSEPLPSKRPKVVTQVTSSIALLRSSSDSHHFRARAADIIEQTFEIWSPPPPVGIADIDSVSLVSEKLDKLSKDLSSRYRPEAKRDLDPFERGYWRLDCSDWSPETRLGTWIFLTNYLRSGLAGWGVWCRRDQSHNWLRLYCWGHISKHTYLLLYLASGRHLKHTGAEWVDGEGEVVIEVLPLDRPP</sequence>
<feature type="compositionally biased region" description="Polar residues" evidence="1">
    <location>
        <begin position="68"/>
        <end position="85"/>
    </location>
</feature>
<evidence type="ECO:0000313" key="3">
    <source>
        <dbReference type="Proteomes" id="UP000028045"/>
    </source>
</evidence>
<keyword evidence="3" id="KW-1185">Reference proteome</keyword>
<dbReference type="EMBL" id="KL648645">
    <property type="protein sequence ID" value="KEY66788.1"/>
    <property type="molecule type" value="Genomic_DNA"/>
</dbReference>
<reference evidence="2 3" key="1">
    <citation type="journal article" date="2014" name="BMC Genomics">
        <title>Comparative genome sequencing reveals chemotype-specific gene clusters in the toxigenic black mold Stachybotrys.</title>
        <authorList>
            <person name="Semeiks J."/>
            <person name="Borek D."/>
            <person name="Otwinowski Z."/>
            <person name="Grishin N.V."/>
        </authorList>
    </citation>
    <scope>NUCLEOTIDE SEQUENCE [LARGE SCALE GENOMIC DNA]</scope>
    <source>
        <strain evidence="3">CBS 109288 / IBT 7711</strain>
    </source>
</reference>
<name>A0A084ANA9_STACB</name>
<feature type="region of interest" description="Disordered" evidence="1">
    <location>
        <begin position="103"/>
        <end position="141"/>
    </location>
</feature>
<evidence type="ECO:0000256" key="1">
    <source>
        <dbReference type="SAM" id="MobiDB-lite"/>
    </source>
</evidence>
<dbReference type="HOGENOM" id="CLU_031892_1_1_1"/>
<feature type="compositionally biased region" description="Polar residues" evidence="1">
    <location>
        <begin position="112"/>
        <end position="137"/>
    </location>
</feature>
<protein>
    <submittedName>
        <fullName evidence="2">Uncharacterized protein</fullName>
    </submittedName>
</protein>
<evidence type="ECO:0000313" key="2">
    <source>
        <dbReference type="EMBL" id="KEY66788.1"/>
    </source>
</evidence>
<dbReference type="OrthoDB" id="5395975at2759"/>
<dbReference type="AlphaFoldDB" id="A0A084ANA9"/>
<organism evidence="2 3">
    <name type="scientific">Stachybotrys chartarum (strain CBS 109288 / IBT 7711)</name>
    <name type="common">Toxic black mold</name>
    <name type="synonym">Stilbospora chartarum</name>
    <dbReference type="NCBI Taxonomy" id="1280523"/>
    <lineage>
        <taxon>Eukaryota</taxon>
        <taxon>Fungi</taxon>
        <taxon>Dikarya</taxon>
        <taxon>Ascomycota</taxon>
        <taxon>Pezizomycotina</taxon>
        <taxon>Sordariomycetes</taxon>
        <taxon>Hypocreomycetidae</taxon>
        <taxon>Hypocreales</taxon>
        <taxon>Stachybotryaceae</taxon>
        <taxon>Stachybotrys</taxon>
    </lineage>
</organism>
<feature type="region of interest" description="Disordered" evidence="1">
    <location>
        <begin position="46"/>
        <end position="85"/>
    </location>
</feature>
<proteinExistence type="predicted"/>
<feature type="region of interest" description="Disordered" evidence="1">
    <location>
        <begin position="252"/>
        <end position="278"/>
    </location>
</feature>
<feature type="region of interest" description="Disordered" evidence="1">
    <location>
        <begin position="165"/>
        <end position="226"/>
    </location>
</feature>
<accession>A0A084ANA9</accession>
<feature type="compositionally biased region" description="Low complexity" evidence="1">
    <location>
        <begin position="252"/>
        <end position="266"/>
    </location>
</feature>
<dbReference type="Proteomes" id="UP000028045">
    <property type="component" value="Unassembled WGS sequence"/>
</dbReference>